<protein>
    <recommendedName>
        <fullName evidence="3">ABC transporter domain-containing protein</fullName>
    </recommendedName>
</protein>
<dbReference type="Gene3D" id="3.40.50.300">
    <property type="entry name" value="P-loop containing nucleotide triphosphate hydrolases"/>
    <property type="match status" value="1"/>
</dbReference>
<dbReference type="InterPro" id="IPR027417">
    <property type="entry name" value="P-loop_NTPase"/>
</dbReference>
<organism evidence="4 5">
    <name type="scientific">Asanoa iriomotensis</name>
    <dbReference type="NCBI Taxonomy" id="234613"/>
    <lineage>
        <taxon>Bacteria</taxon>
        <taxon>Bacillati</taxon>
        <taxon>Actinomycetota</taxon>
        <taxon>Actinomycetes</taxon>
        <taxon>Micromonosporales</taxon>
        <taxon>Micromonosporaceae</taxon>
        <taxon>Asanoa</taxon>
    </lineage>
</organism>
<evidence type="ECO:0000313" key="4">
    <source>
        <dbReference type="EMBL" id="GIF60258.1"/>
    </source>
</evidence>
<accession>A0ABQ4CBV0</accession>
<dbReference type="PANTHER" id="PTHR43158">
    <property type="entry name" value="SKFA PEPTIDE EXPORT ATP-BINDING PROTEIN SKFE"/>
    <property type="match status" value="1"/>
</dbReference>
<proteinExistence type="predicted"/>
<evidence type="ECO:0000256" key="1">
    <source>
        <dbReference type="ARBA" id="ARBA00022741"/>
    </source>
</evidence>
<evidence type="ECO:0000256" key="2">
    <source>
        <dbReference type="ARBA" id="ARBA00022840"/>
    </source>
</evidence>
<dbReference type="SUPFAM" id="SSF52540">
    <property type="entry name" value="P-loop containing nucleoside triphosphate hydrolases"/>
    <property type="match status" value="1"/>
</dbReference>
<keyword evidence="2" id="KW-0067">ATP-binding</keyword>
<keyword evidence="1" id="KW-0547">Nucleotide-binding</keyword>
<dbReference type="InterPro" id="IPR003593">
    <property type="entry name" value="AAA+_ATPase"/>
</dbReference>
<gene>
    <name evidence="4" type="ORF">Air01nite_63530</name>
</gene>
<dbReference type="SMART" id="SM00382">
    <property type="entry name" value="AAA"/>
    <property type="match status" value="1"/>
</dbReference>
<comment type="caution">
    <text evidence="4">The sequence shown here is derived from an EMBL/GenBank/DDBJ whole genome shotgun (WGS) entry which is preliminary data.</text>
</comment>
<keyword evidence="5" id="KW-1185">Reference proteome</keyword>
<evidence type="ECO:0000259" key="3">
    <source>
        <dbReference type="PROSITE" id="PS50893"/>
    </source>
</evidence>
<dbReference type="CDD" id="cd03230">
    <property type="entry name" value="ABC_DR_subfamily_A"/>
    <property type="match status" value="1"/>
</dbReference>
<reference evidence="4 5" key="1">
    <citation type="submission" date="2021-01" db="EMBL/GenBank/DDBJ databases">
        <title>Whole genome shotgun sequence of Asanoa iriomotensis NBRC 100142.</title>
        <authorList>
            <person name="Komaki H."/>
            <person name="Tamura T."/>
        </authorList>
    </citation>
    <scope>NUCLEOTIDE SEQUENCE [LARGE SCALE GENOMIC DNA]</scope>
    <source>
        <strain evidence="4 5">NBRC 100142</strain>
    </source>
</reference>
<sequence length="249" mass="25840">MTVACDRAVTSAGVDIGGMILETEALAKRYRRRWALRDCTLAVPEGAIVGLVGPNGAGKTTLLQLIVGLLSPTAGAVRVLGGTPDTAMRSGRVGFVAQDAPTYAGLTVAEHLSLLGAGLNARRWDAAAARERADRLSLPLRQRAGRLSGGQRAQLALTLALSKRPDLLVLDEPVASLDPLARRAFLDETVAAATTTGTAVVLSTHLVADLAHACTHVVVVAGGRVRLAAPSPDPAELERVVLDELGRSA</sequence>
<dbReference type="PANTHER" id="PTHR43158:SF2">
    <property type="entry name" value="SKFA PEPTIDE EXPORT ATP-BINDING PROTEIN SKFE"/>
    <property type="match status" value="1"/>
</dbReference>
<dbReference type="Proteomes" id="UP000624325">
    <property type="component" value="Unassembled WGS sequence"/>
</dbReference>
<dbReference type="PROSITE" id="PS50893">
    <property type="entry name" value="ABC_TRANSPORTER_2"/>
    <property type="match status" value="1"/>
</dbReference>
<feature type="domain" description="ABC transporter" evidence="3">
    <location>
        <begin position="21"/>
        <end position="247"/>
    </location>
</feature>
<name>A0ABQ4CBV0_9ACTN</name>
<dbReference type="InterPro" id="IPR003439">
    <property type="entry name" value="ABC_transporter-like_ATP-bd"/>
</dbReference>
<dbReference type="Pfam" id="PF00005">
    <property type="entry name" value="ABC_tran"/>
    <property type="match status" value="1"/>
</dbReference>
<evidence type="ECO:0000313" key="5">
    <source>
        <dbReference type="Proteomes" id="UP000624325"/>
    </source>
</evidence>
<dbReference type="EMBL" id="BONC01000063">
    <property type="protein sequence ID" value="GIF60258.1"/>
    <property type="molecule type" value="Genomic_DNA"/>
</dbReference>